<dbReference type="AlphaFoldDB" id="A0A9P9IF78"/>
<dbReference type="EMBL" id="JAGMWT010000013">
    <property type="protein sequence ID" value="KAH7117737.1"/>
    <property type="molecule type" value="Genomic_DNA"/>
</dbReference>
<evidence type="ECO:0000313" key="3">
    <source>
        <dbReference type="Proteomes" id="UP000700596"/>
    </source>
</evidence>
<name>A0A9P9IF78_9PLEO</name>
<dbReference type="InterPro" id="IPR038906">
    <property type="entry name" value="TTC36"/>
</dbReference>
<sequence length="236" mass="26118">MAVQLPDTKLSNNDVRILNALFDPETLPSSVARSKDASIINASLPPHPTISSSQITTLETQQEELVKKLSTSRDDANFVSMMAELNEIIELWPTYPSVFLNRAMVRRLGLERDHEALFEATDSDIESLFSDLSRAIHLALPASSSSSPVSPYQARILRTAFSHRAFLYLKASEDGKDLEGKGKTELEELASKDFAAAARYGDEAAREMSVRTNPYAKMCGAIVKNALREERREAGE</sequence>
<evidence type="ECO:0000313" key="2">
    <source>
        <dbReference type="EMBL" id="KAH7117737.1"/>
    </source>
</evidence>
<dbReference type="GO" id="GO:0006570">
    <property type="term" value="P:tyrosine metabolic process"/>
    <property type="evidence" value="ECO:0007669"/>
    <property type="project" value="TreeGrafter"/>
</dbReference>
<organism evidence="2 3">
    <name type="scientific">Dendryphion nanum</name>
    <dbReference type="NCBI Taxonomy" id="256645"/>
    <lineage>
        <taxon>Eukaryota</taxon>
        <taxon>Fungi</taxon>
        <taxon>Dikarya</taxon>
        <taxon>Ascomycota</taxon>
        <taxon>Pezizomycotina</taxon>
        <taxon>Dothideomycetes</taxon>
        <taxon>Pleosporomycetidae</taxon>
        <taxon>Pleosporales</taxon>
        <taxon>Torulaceae</taxon>
        <taxon>Dendryphion</taxon>
    </lineage>
</organism>
<comment type="similarity">
    <text evidence="1">Belongs to the TTC36 family.</text>
</comment>
<reference evidence="2" key="1">
    <citation type="journal article" date="2021" name="Nat. Commun.">
        <title>Genetic determinants of endophytism in the Arabidopsis root mycobiome.</title>
        <authorList>
            <person name="Mesny F."/>
            <person name="Miyauchi S."/>
            <person name="Thiergart T."/>
            <person name="Pickel B."/>
            <person name="Atanasova L."/>
            <person name="Karlsson M."/>
            <person name="Huettel B."/>
            <person name="Barry K.W."/>
            <person name="Haridas S."/>
            <person name="Chen C."/>
            <person name="Bauer D."/>
            <person name="Andreopoulos W."/>
            <person name="Pangilinan J."/>
            <person name="LaButti K."/>
            <person name="Riley R."/>
            <person name="Lipzen A."/>
            <person name="Clum A."/>
            <person name="Drula E."/>
            <person name="Henrissat B."/>
            <person name="Kohler A."/>
            <person name="Grigoriev I.V."/>
            <person name="Martin F.M."/>
            <person name="Hacquard S."/>
        </authorList>
    </citation>
    <scope>NUCLEOTIDE SEQUENCE</scope>
    <source>
        <strain evidence="2">MPI-CAGE-CH-0243</strain>
    </source>
</reference>
<dbReference type="OrthoDB" id="539634at2759"/>
<dbReference type="PANTHER" id="PTHR21405">
    <property type="entry name" value="CDNA SEQUENCE BC021608"/>
    <property type="match status" value="1"/>
</dbReference>
<dbReference type="Proteomes" id="UP000700596">
    <property type="component" value="Unassembled WGS sequence"/>
</dbReference>
<keyword evidence="3" id="KW-1185">Reference proteome</keyword>
<gene>
    <name evidence="2" type="ORF">B0J11DRAFT_90508</name>
</gene>
<evidence type="ECO:0000256" key="1">
    <source>
        <dbReference type="ARBA" id="ARBA00006995"/>
    </source>
</evidence>
<evidence type="ECO:0008006" key="4">
    <source>
        <dbReference type="Google" id="ProtNLM"/>
    </source>
</evidence>
<comment type="caution">
    <text evidence="2">The sequence shown here is derived from an EMBL/GenBank/DDBJ whole genome shotgun (WGS) entry which is preliminary data.</text>
</comment>
<accession>A0A9P9IF78</accession>
<proteinExistence type="inferred from homology"/>
<protein>
    <recommendedName>
        <fullName evidence="4">Tetratricopeptide repeat protein 36</fullName>
    </recommendedName>
</protein>
<dbReference type="PANTHER" id="PTHR21405:SF0">
    <property type="entry name" value="TETRATRICOPEPTIDE REPEAT PROTEIN 36"/>
    <property type="match status" value="1"/>
</dbReference>